<name>A0ABT7KMD4_9HYPH</name>
<reference evidence="1" key="1">
    <citation type="submission" date="2023-06" db="EMBL/GenBank/DDBJ databases">
        <title>Phylogenetic Diversity of Rhizobium strains.</title>
        <authorList>
            <person name="Moura F.T."/>
            <person name="Helene L.C.F."/>
            <person name="Hungria M."/>
        </authorList>
    </citation>
    <scope>NUCLEOTIDE SEQUENCE</scope>
    <source>
        <strain evidence="1">CCGE524</strain>
    </source>
</reference>
<keyword evidence="2" id="KW-1185">Reference proteome</keyword>
<comment type="caution">
    <text evidence="1">The sequence shown here is derived from an EMBL/GenBank/DDBJ whole genome shotgun (WGS) entry which is preliminary data.</text>
</comment>
<dbReference type="Proteomes" id="UP001172630">
    <property type="component" value="Unassembled WGS sequence"/>
</dbReference>
<gene>
    <name evidence="1" type="ORF">PY650_30100</name>
</gene>
<accession>A0ABT7KMD4</accession>
<evidence type="ECO:0008006" key="3">
    <source>
        <dbReference type="Google" id="ProtNLM"/>
    </source>
</evidence>
<evidence type="ECO:0000313" key="1">
    <source>
        <dbReference type="EMBL" id="MDL2409798.1"/>
    </source>
</evidence>
<organism evidence="1 2">
    <name type="scientific">Rhizobium calliandrae</name>
    <dbReference type="NCBI Taxonomy" id="1312182"/>
    <lineage>
        <taxon>Bacteria</taxon>
        <taxon>Pseudomonadati</taxon>
        <taxon>Pseudomonadota</taxon>
        <taxon>Alphaproteobacteria</taxon>
        <taxon>Hyphomicrobiales</taxon>
        <taxon>Rhizobiaceae</taxon>
        <taxon>Rhizobium/Agrobacterium group</taxon>
        <taxon>Rhizobium</taxon>
    </lineage>
</organism>
<dbReference type="RefSeq" id="WP_285883467.1">
    <property type="nucleotide sequence ID" value="NZ_JARFYN010000059.1"/>
</dbReference>
<proteinExistence type="predicted"/>
<dbReference type="EMBL" id="JARFYN010000059">
    <property type="protein sequence ID" value="MDL2409798.1"/>
    <property type="molecule type" value="Genomic_DNA"/>
</dbReference>
<protein>
    <recommendedName>
        <fullName evidence="3">Aspartate aminotransferase</fullName>
    </recommendedName>
</protein>
<evidence type="ECO:0000313" key="2">
    <source>
        <dbReference type="Proteomes" id="UP001172630"/>
    </source>
</evidence>
<sequence>MNALLMEMGVAAGTDFGDSAGLRVSYGAPADKLKTGRARLVKGLNAWQ</sequence>